<keyword evidence="1" id="KW-1133">Transmembrane helix</keyword>
<gene>
    <name evidence="2" type="ORF">DCO61_07415</name>
    <name evidence="3" type="ORF">LS64_002100</name>
</gene>
<dbReference type="RefSeq" id="WP_034571983.1">
    <property type="nucleotide sequence ID" value="NZ_JRMP02000002.1"/>
</dbReference>
<dbReference type="AlphaFoldDB" id="A0A347VNA1"/>
<organism evidence="3 4">
    <name type="scientific">Helicobacter saguini</name>
    <dbReference type="NCBI Taxonomy" id="1548018"/>
    <lineage>
        <taxon>Bacteria</taxon>
        <taxon>Pseudomonadati</taxon>
        <taxon>Campylobacterota</taxon>
        <taxon>Epsilonproteobacteria</taxon>
        <taxon>Campylobacterales</taxon>
        <taxon>Helicobacteraceae</taxon>
        <taxon>Helicobacter</taxon>
    </lineage>
</organism>
<feature type="transmembrane region" description="Helical" evidence="1">
    <location>
        <begin position="5"/>
        <end position="25"/>
    </location>
</feature>
<dbReference type="Proteomes" id="UP000477070">
    <property type="component" value="Unassembled WGS sequence"/>
</dbReference>
<name>A0A347VNA1_9HELI</name>
<dbReference type="EMBL" id="JRMP02000002">
    <property type="protein sequence ID" value="TLD95666.1"/>
    <property type="molecule type" value="Genomic_DNA"/>
</dbReference>
<keyword evidence="1" id="KW-0812">Transmembrane</keyword>
<dbReference type="EMBL" id="QBIU01000001">
    <property type="protein sequence ID" value="MWV69831.1"/>
    <property type="molecule type" value="Genomic_DNA"/>
</dbReference>
<reference evidence="3 4" key="1">
    <citation type="journal article" date="2014" name="Genome Announc.">
        <title>Draft genome sequences of eight enterohepatic helicobacter species isolated from both laboratory and wild rodents.</title>
        <authorList>
            <person name="Sheh A."/>
            <person name="Shen Z."/>
            <person name="Fox J.G."/>
        </authorList>
    </citation>
    <scope>NUCLEOTIDE SEQUENCE [LARGE SCALE GENOMIC DNA]</scope>
    <source>
        <strain evidence="3 4">MIT 97-6194</strain>
    </source>
</reference>
<evidence type="ECO:0000313" key="4">
    <source>
        <dbReference type="Proteomes" id="UP000029714"/>
    </source>
</evidence>
<accession>A0A347VNA1</accession>
<keyword evidence="4" id="KW-1185">Reference proteome</keyword>
<dbReference type="Proteomes" id="UP000029714">
    <property type="component" value="Unassembled WGS sequence"/>
</dbReference>
<keyword evidence="1" id="KW-0472">Membrane</keyword>
<reference evidence="3" key="3">
    <citation type="submission" date="2018-04" db="EMBL/GenBank/DDBJ databases">
        <authorList>
            <person name="Sheh A."/>
            <person name="Shen Z."/>
            <person name="Mannion A.J."/>
            <person name="Fox J.G."/>
        </authorList>
    </citation>
    <scope>NUCLEOTIDE SEQUENCE</scope>
    <source>
        <strain evidence="3">MIT 97-6194</strain>
    </source>
</reference>
<comment type="caution">
    <text evidence="3">The sequence shown here is derived from an EMBL/GenBank/DDBJ whole genome shotgun (WGS) entry which is preliminary data.</text>
</comment>
<feature type="transmembrane region" description="Helical" evidence="1">
    <location>
        <begin position="31"/>
        <end position="51"/>
    </location>
</feature>
<reference evidence="2 5" key="4">
    <citation type="submission" date="2019-12" db="EMBL/GenBank/DDBJ databases">
        <title>Multi-Generational Helicobacter saguini Isolates.</title>
        <authorList>
            <person name="Mannion A."/>
            <person name="Shen Z."/>
            <person name="Fox J.G."/>
        </authorList>
    </citation>
    <scope>NUCLEOTIDE SEQUENCE [LARGE SCALE GENOMIC DNA]</scope>
    <source>
        <strain evidence="2">16-048</strain>
        <strain evidence="5">16-048 (F4)</strain>
    </source>
</reference>
<evidence type="ECO:0000313" key="5">
    <source>
        <dbReference type="Proteomes" id="UP000477070"/>
    </source>
</evidence>
<reference evidence="3 4" key="2">
    <citation type="journal article" date="2016" name="Infect. Immun.">
        <title>Helicobacter saguini, a Novel Helicobacter Isolated from Cotton-Top Tamarins with Ulcerative Colitis, Has Proinflammatory Properties and Induces Typhlocolitis and Dysplasia in Gnotobiotic IL-10-/- Mice.</title>
        <authorList>
            <person name="Shen Z."/>
            <person name="Mannion A."/>
            <person name="Whary M.T."/>
            <person name="Muthupalani S."/>
            <person name="Sheh A."/>
            <person name="Feng Y."/>
            <person name="Gong G."/>
            <person name="Vandamme P."/>
            <person name="Holcombe H.R."/>
            <person name="Paster B.J."/>
            <person name="Fox J.G."/>
        </authorList>
    </citation>
    <scope>NUCLEOTIDE SEQUENCE [LARGE SCALE GENOMIC DNA]</scope>
    <source>
        <strain evidence="3 4">MIT 97-6194</strain>
    </source>
</reference>
<evidence type="ECO:0000256" key="1">
    <source>
        <dbReference type="SAM" id="Phobius"/>
    </source>
</evidence>
<sequence length="127" mass="14396">MQDSIIICVGLLLSFTLFASVVYHFAIKNAIKVSLCGVFILLSVLVSVHAFRQSAVNAHISEYESAFKNKEILICKAGEREYRVSRSGFIYFPDILQFMGKNDNKGVDIDIKNCFNHIDLKELEMQD</sequence>
<dbReference type="OrthoDB" id="5329761at2"/>
<proteinExistence type="predicted"/>
<protein>
    <submittedName>
        <fullName evidence="3">Uncharacterized protein</fullName>
    </submittedName>
</protein>
<evidence type="ECO:0000313" key="2">
    <source>
        <dbReference type="EMBL" id="MWV69831.1"/>
    </source>
</evidence>
<evidence type="ECO:0000313" key="3">
    <source>
        <dbReference type="EMBL" id="TLD95666.1"/>
    </source>
</evidence>